<evidence type="ECO:0000259" key="2">
    <source>
        <dbReference type="Pfam" id="PF07228"/>
    </source>
</evidence>
<dbReference type="AlphaFoldDB" id="A0A1V6MNM0"/>
<dbReference type="InterPro" id="IPR001932">
    <property type="entry name" value="PPM-type_phosphatase-like_dom"/>
</dbReference>
<dbReference type="OrthoDB" id="4331444at2"/>
<dbReference type="PANTHER" id="PTHR43156">
    <property type="entry name" value="STAGE II SPORULATION PROTEIN E-RELATED"/>
    <property type="match status" value="1"/>
</dbReference>
<dbReference type="GO" id="GO:0016791">
    <property type="term" value="F:phosphatase activity"/>
    <property type="evidence" value="ECO:0007669"/>
    <property type="project" value="TreeGrafter"/>
</dbReference>
<feature type="domain" description="PPM-type phosphatase" evidence="2">
    <location>
        <begin position="11"/>
        <end position="81"/>
    </location>
</feature>
<reference evidence="4" key="1">
    <citation type="submission" date="2016-11" db="EMBL/GenBank/DDBJ databases">
        <authorList>
            <person name="Schniete J.K."/>
            <person name="Salih T."/>
            <person name="Algora Gallardo L."/>
            <person name="Martinez Fernandez S."/>
            <person name="Herron P.R."/>
        </authorList>
    </citation>
    <scope>NUCLEOTIDE SEQUENCE [LARGE SCALE GENOMIC DNA]</scope>
    <source>
        <strain evidence="4">DSM 41896</strain>
    </source>
</reference>
<gene>
    <name evidence="3" type="ORF">BM536_018160</name>
</gene>
<evidence type="ECO:0000256" key="1">
    <source>
        <dbReference type="ARBA" id="ARBA00022801"/>
    </source>
</evidence>
<name>A0A1V6MNM0_9ACTN</name>
<proteinExistence type="predicted"/>
<evidence type="ECO:0000313" key="3">
    <source>
        <dbReference type="EMBL" id="OQD54039.1"/>
    </source>
</evidence>
<dbReference type="Proteomes" id="UP000184286">
    <property type="component" value="Unassembled WGS sequence"/>
</dbReference>
<sequence>APTPGPGRQAVTAYAPGALLALYTDGLVERRREDIDTGLARLADSLTRHREADPEDLADAVLLELLPSGGATDDTALVIVRL</sequence>
<feature type="non-terminal residue" evidence="3">
    <location>
        <position position="1"/>
    </location>
</feature>
<protein>
    <submittedName>
        <fullName evidence="3">Protein phosphatase</fullName>
    </submittedName>
</protein>
<evidence type="ECO:0000313" key="4">
    <source>
        <dbReference type="Proteomes" id="UP000184286"/>
    </source>
</evidence>
<dbReference type="PANTHER" id="PTHR43156:SF2">
    <property type="entry name" value="STAGE II SPORULATION PROTEIN E"/>
    <property type="match status" value="1"/>
</dbReference>
<organism evidence="3 4">
    <name type="scientific">Streptomyces phaeoluteigriseus</name>
    <dbReference type="NCBI Taxonomy" id="114686"/>
    <lineage>
        <taxon>Bacteria</taxon>
        <taxon>Bacillati</taxon>
        <taxon>Actinomycetota</taxon>
        <taxon>Actinomycetes</taxon>
        <taxon>Kitasatosporales</taxon>
        <taxon>Streptomycetaceae</taxon>
        <taxon>Streptomyces</taxon>
        <taxon>Streptomyces aurantiacus group</taxon>
    </lineage>
</organism>
<dbReference type="InterPro" id="IPR052016">
    <property type="entry name" value="Bact_Sigma-Reg"/>
</dbReference>
<dbReference type="InterPro" id="IPR036457">
    <property type="entry name" value="PPM-type-like_dom_sf"/>
</dbReference>
<keyword evidence="1" id="KW-0378">Hydrolase</keyword>
<dbReference type="Gene3D" id="3.60.40.10">
    <property type="entry name" value="PPM-type phosphatase domain"/>
    <property type="match status" value="1"/>
</dbReference>
<reference evidence="3 4" key="2">
    <citation type="submission" date="2017-02" db="EMBL/GenBank/DDBJ databases">
        <title>Draft genome sequence of Streptomyces phaeoluteigriseus type strain DSM41896.</title>
        <authorList>
            <person name="Salih T.S."/>
            <person name="Algora Gallardo L."/>
            <person name="Melo Santos T."/>
            <person name="Filgueira Martinez S."/>
            <person name="Herron P.R."/>
        </authorList>
    </citation>
    <scope>NUCLEOTIDE SEQUENCE [LARGE SCALE GENOMIC DNA]</scope>
    <source>
        <strain evidence="3 4">DSM 41896</strain>
    </source>
</reference>
<comment type="caution">
    <text evidence="3">The sequence shown here is derived from an EMBL/GenBank/DDBJ whole genome shotgun (WGS) entry which is preliminary data.</text>
</comment>
<accession>A0A1V6MNM0</accession>
<dbReference type="Pfam" id="PF07228">
    <property type="entry name" value="SpoIIE"/>
    <property type="match status" value="1"/>
</dbReference>
<dbReference type="EMBL" id="MPOH02000015">
    <property type="protein sequence ID" value="OQD54039.1"/>
    <property type="molecule type" value="Genomic_DNA"/>
</dbReference>